<reference evidence="1 2" key="1">
    <citation type="journal article" date="2016" name="Sci. Rep.">
        <title>Metabolic traits of an uncultured archaeal lineage -MSBL1- from brine pools of the Red Sea.</title>
        <authorList>
            <person name="Mwirichia R."/>
            <person name="Alam I."/>
            <person name="Rashid M."/>
            <person name="Vinu M."/>
            <person name="Ba-Alawi W."/>
            <person name="Anthony Kamau A."/>
            <person name="Kamanda Ngugi D."/>
            <person name="Goker M."/>
            <person name="Klenk H.P."/>
            <person name="Bajic V."/>
            <person name="Stingl U."/>
        </authorList>
    </citation>
    <scope>NUCLEOTIDE SEQUENCE [LARGE SCALE GENOMIC DNA]</scope>
    <source>
        <strain evidence="1">SCGC-AAA259B11</strain>
    </source>
</reference>
<gene>
    <name evidence="1" type="ORF">AKJ61_03905</name>
</gene>
<proteinExistence type="predicted"/>
<comment type="caution">
    <text evidence="1">The sequence shown here is derived from an EMBL/GenBank/DDBJ whole genome shotgun (WGS) entry which is preliminary data.</text>
</comment>
<accession>A0A133U419</accession>
<name>A0A133U419_9EURY</name>
<keyword evidence="2" id="KW-1185">Reference proteome</keyword>
<feature type="non-terminal residue" evidence="1">
    <location>
        <position position="1"/>
    </location>
</feature>
<dbReference type="EMBL" id="LHXK01000068">
    <property type="protein sequence ID" value="KXA88934.1"/>
    <property type="molecule type" value="Genomic_DNA"/>
</dbReference>
<evidence type="ECO:0000313" key="2">
    <source>
        <dbReference type="Proteomes" id="UP000070184"/>
    </source>
</evidence>
<organism evidence="1 2">
    <name type="scientific">candidate division MSBL1 archaeon SCGC-AAA259B11</name>
    <dbReference type="NCBI Taxonomy" id="1698260"/>
    <lineage>
        <taxon>Archaea</taxon>
        <taxon>Methanobacteriati</taxon>
        <taxon>Methanobacteriota</taxon>
        <taxon>candidate division MSBL1</taxon>
    </lineage>
</organism>
<sequence>ETIWKEMEKRLDKEPKEQAGGWLKADDVGEGDKIVIKGPGEWNDRFVQDEDDEPDLVLPVEVGGREFEWRLNKTQMGKMADAFGDKTGSWVGETVVVEEVVDYESLGEEGFKIKAV</sequence>
<dbReference type="Proteomes" id="UP000070184">
    <property type="component" value="Unassembled WGS sequence"/>
</dbReference>
<dbReference type="AlphaFoldDB" id="A0A133U419"/>
<evidence type="ECO:0000313" key="1">
    <source>
        <dbReference type="EMBL" id="KXA88934.1"/>
    </source>
</evidence>
<protein>
    <submittedName>
        <fullName evidence="1">Uncharacterized protein</fullName>
    </submittedName>
</protein>